<feature type="compositionally biased region" description="Polar residues" evidence="1">
    <location>
        <begin position="242"/>
        <end position="258"/>
    </location>
</feature>
<name>A0A6C0FLQ4_9ZZZZ</name>
<keyword evidence="2" id="KW-0472">Membrane</keyword>
<feature type="compositionally biased region" description="Polar residues" evidence="1">
    <location>
        <begin position="196"/>
        <end position="207"/>
    </location>
</feature>
<proteinExistence type="predicted"/>
<keyword evidence="2" id="KW-1133">Transmembrane helix</keyword>
<protein>
    <submittedName>
        <fullName evidence="3">Uncharacterized protein</fullName>
    </submittedName>
</protein>
<feature type="compositionally biased region" description="Low complexity" evidence="1">
    <location>
        <begin position="230"/>
        <end position="241"/>
    </location>
</feature>
<evidence type="ECO:0000256" key="2">
    <source>
        <dbReference type="SAM" id="Phobius"/>
    </source>
</evidence>
<feature type="transmembrane region" description="Helical" evidence="2">
    <location>
        <begin position="15"/>
        <end position="34"/>
    </location>
</feature>
<organism evidence="3">
    <name type="scientific">viral metagenome</name>
    <dbReference type="NCBI Taxonomy" id="1070528"/>
    <lineage>
        <taxon>unclassified sequences</taxon>
        <taxon>metagenomes</taxon>
        <taxon>organismal metagenomes</taxon>
    </lineage>
</organism>
<evidence type="ECO:0000256" key="1">
    <source>
        <dbReference type="SAM" id="MobiDB-lite"/>
    </source>
</evidence>
<sequence length="258" mass="28225">MFTYVFDNSQQYNELLHFVALFLLFVIGIMMYFMSNKADNLETEISKLEMECPACPTVPSCPESKECPACPSCPKCPSLTCDNDGKCPDCVCPASQPCPTSQPCPDCNKTCPENKECPKCPTVNDIVDGIFPGRNTGITKSGNYFDVKSSDSYDLMPDYDLYEPQAAFPSESVLPKTIMNFYKDHLITKDSIEDTPLSSNKTTTLSRSLGGPQPELGEVSLDDMPRMSRGNMGNPGNGTNNSISKNGLPSTTRSLSPQ</sequence>
<dbReference type="AlphaFoldDB" id="A0A6C0FLQ4"/>
<reference evidence="3" key="1">
    <citation type="journal article" date="2020" name="Nature">
        <title>Giant virus diversity and host interactions through global metagenomics.</title>
        <authorList>
            <person name="Schulz F."/>
            <person name="Roux S."/>
            <person name="Paez-Espino D."/>
            <person name="Jungbluth S."/>
            <person name="Walsh D.A."/>
            <person name="Denef V.J."/>
            <person name="McMahon K.D."/>
            <person name="Konstantinidis K.T."/>
            <person name="Eloe-Fadrosh E.A."/>
            <person name="Kyrpides N.C."/>
            <person name="Woyke T."/>
        </authorList>
    </citation>
    <scope>NUCLEOTIDE SEQUENCE</scope>
    <source>
        <strain evidence="3">GVMAG-S-ERX556126-94</strain>
    </source>
</reference>
<keyword evidence="2" id="KW-0812">Transmembrane</keyword>
<feature type="region of interest" description="Disordered" evidence="1">
    <location>
        <begin position="193"/>
        <end position="258"/>
    </location>
</feature>
<evidence type="ECO:0000313" key="3">
    <source>
        <dbReference type="EMBL" id="QHT39315.1"/>
    </source>
</evidence>
<accession>A0A6C0FLQ4</accession>
<dbReference type="EMBL" id="MN738841">
    <property type="protein sequence ID" value="QHT39315.1"/>
    <property type="molecule type" value="Genomic_DNA"/>
</dbReference>